<evidence type="ECO:0000313" key="3">
    <source>
        <dbReference type="Proteomes" id="UP000192455"/>
    </source>
</evidence>
<dbReference type="AlphaFoldDB" id="A0A1R3WK59"/>
<keyword evidence="3" id="KW-1185">Reference proteome</keyword>
<protein>
    <submittedName>
        <fullName evidence="2">Hint domain-containing protein</fullName>
    </submittedName>
</protein>
<dbReference type="STRING" id="515897.SAMN05421849_0641"/>
<accession>A0A1R3WK59</accession>
<dbReference type="SUPFAM" id="SSF51294">
    <property type="entry name" value="Hedgehog/intein (Hint) domain"/>
    <property type="match status" value="1"/>
</dbReference>
<dbReference type="OrthoDB" id="6305173at2"/>
<sequence length="313" mass="33569">MTDYTLDADGFGSFYLNVGGNGSDDHVTVNIGEMFSGTITVDSLPGDGETDIVSLNLPEGWRLELQNVIEQDTETPTFHDWSYQVFNAAGESVGTLSLRSNNDPGSGVPCFASGTLIATPGGEVAIEHLRAGDIVLTRDSGPRPIRWIGSRLLDQSTLAASPHLRPVRIRAGALGPGQPRADLVVSPQHRILVRSIIAERMFGAAEVLVAARQLVGLDGIDIAADLTGIRYHHMLFDRHEVVISNGAETESLHTGRQALLSVGPAARAEILAIFPELRQPDHQPRGARLLVPGSRGRRLAARHAKSRHALVAS</sequence>
<dbReference type="EMBL" id="FTPS01000001">
    <property type="protein sequence ID" value="SIT76993.1"/>
    <property type="molecule type" value="Genomic_DNA"/>
</dbReference>
<feature type="domain" description="Hedgehog/Intein (Hint)" evidence="1">
    <location>
        <begin position="109"/>
        <end position="255"/>
    </location>
</feature>
<dbReference type="RefSeq" id="WP_076647268.1">
    <property type="nucleotide sequence ID" value="NZ_FTPS01000001.1"/>
</dbReference>
<proteinExistence type="predicted"/>
<dbReference type="InterPro" id="IPR028992">
    <property type="entry name" value="Hedgehog/Intein_dom"/>
</dbReference>
<evidence type="ECO:0000313" key="2">
    <source>
        <dbReference type="EMBL" id="SIT76993.1"/>
    </source>
</evidence>
<name>A0A1R3WK59_9RHOB</name>
<dbReference type="Gene3D" id="2.170.16.10">
    <property type="entry name" value="Hedgehog/Intein (Hint) domain"/>
    <property type="match status" value="1"/>
</dbReference>
<organism evidence="2 3">
    <name type="scientific">Pontibaca methylaminivorans</name>
    <dbReference type="NCBI Taxonomy" id="515897"/>
    <lineage>
        <taxon>Bacteria</taxon>
        <taxon>Pseudomonadati</taxon>
        <taxon>Pseudomonadota</taxon>
        <taxon>Alphaproteobacteria</taxon>
        <taxon>Rhodobacterales</taxon>
        <taxon>Roseobacteraceae</taxon>
        <taxon>Pontibaca</taxon>
    </lineage>
</organism>
<gene>
    <name evidence="2" type="ORF">SAMN05421849_0641</name>
</gene>
<reference evidence="2 3" key="1">
    <citation type="submission" date="2017-01" db="EMBL/GenBank/DDBJ databases">
        <authorList>
            <person name="Mah S.A."/>
            <person name="Swanson W.J."/>
            <person name="Moy G.W."/>
            <person name="Vacquier V.D."/>
        </authorList>
    </citation>
    <scope>NUCLEOTIDE SEQUENCE [LARGE SCALE GENOMIC DNA]</scope>
    <source>
        <strain evidence="2 3">DSM 21219</strain>
    </source>
</reference>
<dbReference type="Proteomes" id="UP000192455">
    <property type="component" value="Unassembled WGS sequence"/>
</dbReference>
<dbReference type="InterPro" id="IPR036844">
    <property type="entry name" value="Hint_dom_sf"/>
</dbReference>
<evidence type="ECO:0000259" key="1">
    <source>
        <dbReference type="Pfam" id="PF13403"/>
    </source>
</evidence>
<dbReference type="Pfam" id="PF13403">
    <property type="entry name" value="Hint_2"/>
    <property type="match status" value="1"/>
</dbReference>